<gene>
    <name evidence="1" type="ORF">EWM64_g10033</name>
</gene>
<keyword evidence="2" id="KW-1185">Reference proteome</keyword>
<sequence length="220" mass="25364">MVMAQRTSPPFRAEYIGSLRRPDELVQKRLAFDAGSCTREELQECEDRSIKDIVQMQRDVGLKTITDGEFRRRWFFEVFWDSLEGMTFVPQSSKDGEYFAEGSYETIAVRLFNELNVDVYYLEYDRERAGTFELLRFLPPDKFIVLGIITTKSPQLEDPDEMVAKVHEAARNIASGQKRPYEAVLDQIALARSVGLPLAGKDMRNKLHLLIKVSKMIWGT</sequence>
<organism evidence="1 2">
    <name type="scientific">Hericium alpestre</name>
    <dbReference type="NCBI Taxonomy" id="135208"/>
    <lineage>
        <taxon>Eukaryota</taxon>
        <taxon>Fungi</taxon>
        <taxon>Dikarya</taxon>
        <taxon>Basidiomycota</taxon>
        <taxon>Agaricomycotina</taxon>
        <taxon>Agaricomycetes</taxon>
        <taxon>Russulales</taxon>
        <taxon>Hericiaceae</taxon>
        <taxon>Hericium</taxon>
    </lineage>
</organism>
<dbReference type="PANTHER" id="PTHR43844">
    <property type="entry name" value="METHIONINE SYNTHASE"/>
    <property type="match status" value="1"/>
</dbReference>
<proteinExistence type="predicted"/>
<dbReference type="InterPro" id="IPR038071">
    <property type="entry name" value="UROD/MetE-like_sf"/>
</dbReference>
<dbReference type="AlphaFoldDB" id="A0A4Y9ZKM2"/>
<accession>A0A4Y9ZKM2</accession>
<dbReference type="STRING" id="135208.A0A4Y9ZKM2"/>
<dbReference type="SUPFAM" id="SSF51726">
    <property type="entry name" value="UROD/MetE-like"/>
    <property type="match status" value="2"/>
</dbReference>
<dbReference type="Gene3D" id="3.20.20.210">
    <property type="match status" value="2"/>
</dbReference>
<evidence type="ECO:0000313" key="1">
    <source>
        <dbReference type="EMBL" id="TFY73979.1"/>
    </source>
</evidence>
<name>A0A4Y9ZKM2_9AGAM</name>
<dbReference type="Proteomes" id="UP000298061">
    <property type="component" value="Unassembled WGS sequence"/>
</dbReference>
<comment type="caution">
    <text evidence="1">The sequence shown here is derived from an EMBL/GenBank/DDBJ whole genome shotgun (WGS) entry which is preliminary data.</text>
</comment>
<evidence type="ECO:0008006" key="3">
    <source>
        <dbReference type="Google" id="ProtNLM"/>
    </source>
</evidence>
<protein>
    <recommendedName>
        <fullName evidence="3">Cobalamin-independent methionine synthase MetE C-terminal/archaeal domain-containing protein</fullName>
    </recommendedName>
</protein>
<dbReference type="PANTHER" id="PTHR43844:SF2">
    <property type="entry name" value="SYNTHASE, VITAMIN-B12 INDEPENDENT, PUTATIVE (AFU_ORTHOLOGUE AFUA_3G12060)-RELATED"/>
    <property type="match status" value="1"/>
</dbReference>
<reference evidence="1 2" key="1">
    <citation type="submission" date="2019-02" db="EMBL/GenBank/DDBJ databases">
        <title>Genome sequencing of the rare red list fungi Hericium alpestre (H. flagellum).</title>
        <authorList>
            <person name="Buettner E."/>
            <person name="Kellner H."/>
        </authorList>
    </citation>
    <scope>NUCLEOTIDE SEQUENCE [LARGE SCALE GENOMIC DNA]</scope>
    <source>
        <strain evidence="1 2">DSM 108284</strain>
    </source>
</reference>
<dbReference type="OrthoDB" id="7772923at2759"/>
<evidence type="ECO:0000313" key="2">
    <source>
        <dbReference type="Proteomes" id="UP000298061"/>
    </source>
</evidence>
<dbReference type="EMBL" id="SFCI01002388">
    <property type="protein sequence ID" value="TFY73979.1"/>
    <property type="molecule type" value="Genomic_DNA"/>
</dbReference>